<gene>
    <name evidence="2" type="ORF">B0T21DRAFT_349487</name>
</gene>
<dbReference type="InterPro" id="IPR015034">
    <property type="entry name" value="Bles03"/>
</dbReference>
<accession>A0AA40EA67</accession>
<keyword evidence="3" id="KW-1185">Reference proteome</keyword>
<dbReference type="EMBL" id="JAUKTV010000008">
    <property type="protein sequence ID" value="KAK0732485.1"/>
    <property type="molecule type" value="Genomic_DNA"/>
</dbReference>
<evidence type="ECO:0000313" key="2">
    <source>
        <dbReference type="EMBL" id="KAK0732485.1"/>
    </source>
</evidence>
<protein>
    <submittedName>
        <fullName evidence="2">Uncharacterized protein</fullName>
    </submittedName>
</protein>
<evidence type="ECO:0000256" key="1">
    <source>
        <dbReference type="SAM" id="MobiDB-lite"/>
    </source>
</evidence>
<sequence>MPVHLPDEYQLMPFEESSNPPDEESSNTPDEMNPADRIPAPERNRKTSLPIPPHIGLKQTLLSIRDVMHDAMQEVTSYRNLPNNTYQSGETVAQFVDRCRPSARIPRQYNLYIIHNPHSTLLRGRWASARSFRKEGPAMVARAERAIDTAMAEGGWEAAEPLLKELSENLLTLGRQHEVKQGYWKFLVSAERVDEI</sequence>
<proteinExistence type="predicted"/>
<feature type="region of interest" description="Disordered" evidence="1">
    <location>
        <begin position="1"/>
        <end position="52"/>
    </location>
</feature>
<reference evidence="2" key="1">
    <citation type="submission" date="2023-06" db="EMBL/GenBank/DDBJ databases">
        <title>Genome-scale phylogeny and comparative genomics of the fungal order Sordariales.</title>
        <authorList>
            <consortium name="Lawrence Berkeley National Laboratory"/>
            <person name="Hensen N."/>
            <person name="Bonometti L."/>
            <person name="Westerberg I."/>
            <person name="Brannstrom I.O."/>
            <person name="Guillou S."/>
            <person name="Cros-Aarteil S."/>
            <person name="Calhoun S."/>
            <person name="Haridas S."/>
            <person name="Kuo A."/>
            <person name="Mondo S."/>
            <person name="Pangilinan J."/>
            <person name="Riley R."/>
            <person name="Labutti K."/>
            <person name="Andreopoulos B."/>
            <person name="Lipzen A."/>
            <person name="Chen C."/>
            <person name="Yanf M."/>
            <person name="Daum C."/>
            <person name="Ng V."/>
            <person name="Clum A."/>
            <person name="Steindorff A."/>
            <person name="Ohm R."/>
            <person name="Martin F."/>
            <person name="Silar P."/>
            <person name="Natvig D."/>
            <person name="Lalanne C."/>
            <person name="Gautier V."/>
            <person name="Ament-Velasquez S.L."/>
            <person name="Kruys A."/>
            <person name="Hutchinson M.I."/>
            <person name="Powell A.J."/>
            <person name="Barry K."/>
            <person name="Miller A.N."/>
            <person name="Grigoriev I.V."/>
            <person name="Debuchy R."/>
            <person name="Gladieux P."/>
            <person name="Thoren M.H."/>
            <person name="Johannesson H."/>
        </authorList>
    </citation>
    <scope>NUCLEOTIDE SEQUENCE</scope>
    <source>
        <strain evidence="2">CBS 540.89</strain>
    </source>
</reference>
<name>A0AA40EA67_9PEZI</name>
<dbReference type="Proteomes" id="UP001172159">
    <property type="component" value="Unassembled WGS sequence"/>
</dbReference>
<dbReference type="AlphaFoldDB" id="A0AA40EA67"/>
<organism evidence="2 3">
    <name type="scientific">Apiosordaria backusii</name>
    <dbReference type="NCBI Taxonomy" id="314023"/>
    <lineage>
        <taxon>Eukaryota</taxon>
        <taxon>Fungi</taxon>
        <taxon>Dikarya</taxon>
        <taxon>Ascomycota</taxon>
        <taxon>Pezizomycotina</taxon>
        <taxon>Sordariomycetes</taxon>
        <taxon>Sordariomycetidae</taxon>
        <taxon>Sordariales</taxon>
        <taxon>Lasiosphaeriaceae</taxon>
        <taxon>Apiosordaria</taxon>
    </lineage>
</organism>
<evidence type="ECO:0000313" key="3">
    <source>
        <dbReference type="Proteomes" id="UP001172159"/>
    </source>
</evidence>
<comment type="caution">
    <text evidence="2">The sequence shown here is derived from an EMBL/GenBank/DDBJ whole genome shotgun (WGS) entry which is preliminary data.</text>
</comment>
<dbReference type="Pfam" id="PF08939">
    <property type="entry name" value="Bles03"/>
    <property type="match status" value="1"/>
</dbReference>